<reference evidence="1 2" key="1">
    <citation type="submission" date="2018-04" db="EMBL/GenBank/DDBJ databases">
        <title>Novel Campyloabacter and Helicobacter Species and Strains.</title>
        <authorList>
            <person name="Mannion A.J."/>
            <person name="Shen Z."/>
            <person name="Fox J.G."/>
        </authorList>
    </citation>
    <scope>NUCLEOTIDE SEQUENCE [LARGE SCALE GENOMIC DNA]</scope>
    <source>
        <strain evidence="1 2">MIT 04-9362</strain>
    </source>
</reference>
<dbReference type="EMBL" id="NXLX01000050">
    <property type="protein sequence ID" value="RDU70376.1"/>
    <property type="molecule type" value="Genomic_DNA"/>
</dbReference>
<name>A0A3D8IZG0_9HELI</name>
<keyword evidence="2" id="KW-1185">Reference proteome</keyword>
<gene>
    <name evidence="1" type="ORF">CQA57_08130</name>
</gene>
<evidence type="ECO:0000313" key="2">
    <source>
        <dbReference type="Proteomes" id="UP000256695"/>
    </source>
</evidence>
<dbReference type="RefSeq" id="WP_170126870.1">
    <property type="nucleotide sequence ID" value="NZ_NXLX01000050.1"/>
</dbReference>
<feature type="non-terminal residue" evidence="1">
    <location>
        <position position="102"/>
    </location>
</feature>
<sequence>NGTYSITGTLSTQGEGQNIFDLSTKSATISNDLVFEGSGVSGDGGNIINIGNDKSLTLADNSTAKTLTTNSGTSAINFNGTNATLSGNVETTNTATTIFNLG</sequence>
<proteinExistence type="predicted"/>
<dbReference type="Proteomes" id="UP000256695">
    <property type="component" value="Unassembled WGS sequence"/>
</dbReference>
<evidence type="ECO:0000313" key="1">
    <source>
        <dbReference type="EMBL" id="RDU70376.1"/>
    </source>
</evidence>
<dbReference type="AlphaFoldDB" id="A0A3D8IZG0"/>
<protein>
    <recommendedName>
        <fullName evidence="3">Vacuolating cytotoxin</fullName>
    </recommendedName>
</protein>
<evidence type="ECO:0008006" key="3">
    <source>
        <dbReference type="Google" id="ProtNLM"/>
    </source>
</evidence>
<comment type="caution">
    <text evidence="1">The sequence shown here is derived from an EMBL/GenBank/DDBJ whole genome shotgun (WGS) entry which is preliminary data.</text>
</comment>
<feature type="non-terminal residue" evidence="1">
    <location>
        <position position="1"/>
    </location>
</feature>
<accession>A0A3D8IZG0</accession>
<organism evidence="1 2">
    <name type="scientific">Helicobacter anseris</name>
    <dbReference type="NCBI Taxonomy" id="375926"/>
    <lineage>
        <taxon>Bacteria</taxon>
        <taxon>Pseudomonadati</taxon>
        <taxon>Campylobacterota</taxon>
        <taxon>Epsilonproteobacteria</taxon>
        <taxon>Campylobacterales</taxon>
        <taxon>Helicobacteraceae</taxon>
        <taxon>Helicobacter</taxon>
    </lineage>
</organism>